<keyword evidence="2" id="KW-1185">Reference proteome</keyword>
<name>A0A485ADR1_KLUCR</name>
<evidence type="ECO:0000313" key="1">
    <source>
        <dbReference type="EMBL" id="VFS57893.1"/>
    </source>
</evidence>
<accession>A0A485ADR1</accession>
<dbReference type="Proteomes" id="UP000401081">
    <property type="component" value="Unassembled WGS sequence"/>
</dbReference>
<dbReference type="EMBL" id="CAADJD010000010">
    <property type="protein sequence ID" value="VFS57893.1"/>
    <property type="molecule type" value="Genomic_DNA"/>
</dbReference>
<sequence>MALRTVCIKKSGARLRFKDNERITLRGFNLAHVVRQLYRLGRQLVWGKVVNVYAAQTALFSLNKNGGFSLINQPFCQRVMRQFVQASEWQVFAQSLYRYAGG</sequence>
<evidence type="ECO:0000313" key="2">
    <source>
        <dbReference type="Proteomes" id="UP000401081"/>
    </source>
</evidence>
<proteinExistence type="predicted"/>
<organism evidence="1 2">
    <name type="scientific">Kluyvera cryocrescens</name>
    <name type="common">Kluyvera citrophila</name>
    <dbReference type="NCBI Taxonomy" id="580"/>
    <lineage>
        <taxon>Bacteria</taxon>
        <taxon>Pseudomonadati</taxon>
        <taxon>Pseudomonadota</taxon>
        <taxon>Gammaproteobacteria</taxon>
        <taxon>Enterobacterales</taxon>
        <taxon>Enterobacteriaceae</taxon>
        <taxon>Kluyvera</taxon>
    </lineage>
</organism>
<protein>
    <submittedName>
        <fullName evidence="1">Uncharacterized protein</fullName>
    </submittedName>
</protein>
<dbReference type="AlphaFoldDB" id="A0A485ADR1"/>
<reference evidence="1 2" key="1">
    <citation type="submission" date="2019-03" db="EMBL/GenBank/DDBJ databases">
        <authorList>
            <consortium name="Pathogen Informatics"/>
        </authorList>
    </citation>
    <scope>NUCLEOTIDE SEQUENCE [LARGE SCALE GENOMIC DNA]</scope>
    <source>
        <strain evidence="1 2">NCTC12993</strain>
    </source>
</reference>
<gene>
    <name evidence="1" type="ORF">NCTC12993_00846</name>
</gene>